<organism evidence="1 2">
    <name type="scientific">Paramuricea clavata</name>
    <name type="common">Red gorgonian</name>
    <name type="synonym">Violescent sea-whip</name>
    <dbReference type="NCBI Taxonomy" id="317549"/>
    <lineage>
        <taxon>Eukaryota</taxon>
        <taxon>Metazoa</taxon>
        <taxon>Cnidaria</taxon>
        <taxon>Anthozoa</taxon>
        <taxon>Octocorallia</taxon>
        <taxon>Malacalcyonacea</taxon>
        <taxon>Plexauridae</taxon>
        <taxon>Paramuricea</taxon>
    </lineage>
</organism>
<dbReference type="Proteomes" id="UP001152795">
    <property type="component" value="Unassembled WGS sequence"/>
</dbReference>
<protein>
    <submittedName>
        <fullName evidence="1">Uncharacterized protein</fullName>
    </submittedName>
</protein>
<evidence type="ECO:0000313" key="1">
    <source>
        <dbReference type="EMBL" id="CAB4010255.1"/>
    </source>
</evidence>
<evidence type="ECO:0000313" key="2">
    <source>
        <dbReference type="Proteomes" id="UP001152795"/>
    </source>
</evidence>
<dbReference type="EMBL" id="CACRXK020006724">
    <property type="protein sequence ID" value="CAB4010255.1"/>
    <property type="molecule type" value="Genomic_DNA"/>
</dbReference>
<dbReference type="AlphaFoldDB" id="A0A6S7HVL5"/>
<name>A0A6S7HVL5_PARCT</name>
<gene>
    <name evidence="1" type="ORF">PACLA_8A053893</name>
</gene>
<proteinExistence type="predicted"/>
<sequence>MFVNDDMIVNWWNFAKLDKNKIWKGAEIVQSVAHEMNRRPLRDDWMWWKKENGLKNCEKTYRQLVGFTNKSLNMPNINIKTLLYTHYRNGRNRTMCFRTWSDFAYVPGRMSREFEMLSRIFFENKVFLEIAFPTILSLLEDWKNWENAKGIYLPEIFGFQDFANVKYVWPKFAEDTMFLHPVKFFGNKGYQNRKIFKARVLPYIKRYTSC</sequence>
<accession>A0A6S7HVL5</accession>
<dbReference type="InterPro" id="IPR005049">
    <property type="entry name" value="STL-like"/>
</dbReference>
<reference evidence="1" key="1">
    <citation type="submission" date="2020-04" db="EMBL/GenBank/DDBJ databases">
        <authorList>
            <person name="Alioto T."/>
            <person name="Alioto T."/>
            <person name="Gomez Garrido J."/>
        </authorList>
    </citation>
    <scope>NUCLEOTIDE SEQUENCE</scope>
    <source>
        <strain evidence="1">A484AB</strain>
    </source>
</reference>
<comment type="caution">
    <text evidence="1">The sequence shown here is derived from an EMBL/GenBank/DDBJ whole genome shotgun (WGS) entry which is preliminary data.</text>
</comment>
<dbReference type="PANTHER" id="PTHR31362:SF0">
    <property type="entry name" value="EXOSTOSIN DOMAIN-CONTAINING PROTEIN-RELATED"/>
    <property type="match status" value="1"/>
</dbReference>
<dbReference type="PANTHER" id="PTHR31362">
    <property type="entry name" value="GLYCOSYLTRANSFERASE STELLO1-RELATED"/>
    <property type="match status" value="1"/>
</dbReference>
<dbReference type="OrthoDB" id="5945766at2759"/>
<keyword evidence="2" id="KW-1185">Reference proteome</keyword>